<dbReference type="STRING" id="67285.AQI88_38090"/>
<dbReference type="Proteomes" id="UP000054241">
    <property type="component" value="Unassembled WGS sequence"/>
</dbReference>
<dbReference type="RefSeq" id="WP_067009204.1">
    <property type="nucleotide sequence ID" value="NZ_BNDU01000004.1"/>
</dbReference>
<organism evidence="2 3">
    <name type="scientific">Streptomyces cellostaticus</name>
    <dbReference type="NCBI Taxonomy" id="67285"/>
    <lineage>
        <taxon>Bacteria</taxon>
        <taxon>Bacillati</taxon>
        <taxon>Actinomycetota</taxon>
        <taxon>Actinomycetes</taxon>
        <taxon>Kitasatosporales</taxon>
        <taxon>Streptomycetaceae</taxon>
        <taxon>Streptomyces</taxon>
    </lineage>
</organism>
<comment type="caution">
    <text evidence="2">The sequence shown here is derived from an EMBL/GenBank/DDBJ whole genome shotgun (WGS) entry which is preliminary data.</text>
</comment>
<dbReference type="OrthoDB" id="3173428at2"/>
<dbReference type="GO" id="GO:0016810">
    <property type="term" value="F:hydrolase activity, acting on carbon-nitrogen (but not peptide) bonds"/>
    <property type="evidence" value="ECO:0007669"/>
    <property type="project" value="InterPro"/>
</dbReference>
<keyword evidence="2" id="KW-0378">Hydrolase</keyword>
<keyword evidence="3" id="KW-1185">Reference proteome</keyword>
<gene>
    <name evidence="2" type="ORF">AQI88_38090</name>
</gene>
<dbReference type="InterPro" id="IPR032466">
    <property type="entry name" value="Metal_Hydrolase"/>
</dbReference>
<dbReference type="PANTHER" id="PTHR22642:SF2">
    <property type="entry name" value="PROTEIN LONG AFTER FAR-RED 3"/>
    <property type="match status" value="1"/>
</dbReference>
<evidence type="ECO:0000313" key="3">
    <source>
        <dbReference type="Proteomes" id="UP000054241"/>
    </source>
</evidence>
<dbReference type="Pfam" id="PF07969">
    <property type="entry name" value="Amidohydro_3"/>
    <property type="match status" value="1"/>
</dbReference>
<reference evidence="2 3" key="1">
    <citation type="submission" date="2015-10" db="EMBL/GenBank/DDBJ databases">
        <title>Draft genome sequence of Streptomyces cellostaticus DSM 40189, type strain for the species Streptomyces cellostaticus.</title>
        <authorList>
            <person name="Ruckert C."/>
            <person name="Winkler A."/>
            <person name="Kalinowski J."/>
            <person name="Kampfer P."/>
            <person name="Glaeser S."/>
        </authorList>
    </citation>
    <scope>NUCLEOTIDE SEQUENCE [LARGE SCALE GENOMIC DNA]</scope>
    <source>
        <strain evidence="2 3">DSM 40189</strain>
    </source>
</reference>
<dbReference type="SUPFAM" id="SSF51338">
    <property type="entry name" value="Composite domain of metallo-dependent hydrolases"/>
    <property type="match status" value="1"/>
</dbReference>
<sequence length="630" mass="66891">MPDIPVTSVEGPADGSLHRRTFLAAAGAGALAVAGTGTAARAATGRSPVRVTTVVLNGRVFTGAHGGAPAQAVAVGSDGKILAVGSDAEIRRRIGRRTVVIDAHGGTVMPGLQDGHMHPLGAAMQSLNPSLGNQTMTVPQFRARVQEMLDATAAQEPDGWLQVTDWNPVGLQPAGTVADKTLLDSLNTRRPIYLQGSDFHNSLVNSRALALAGVDRSTADPAGGQIVRDGAGNPTGLLKDNAQGLVSAVIPPPSADRIDAAHARMADTLLANGITSFLDAASSEDSVKTYADLIKKGLLPQHITPALLIDADLAKKPRAAAEYLRDVRRRFAGPATLRLTTAKVFLDGVMEFPAQTAALLTPYLDAQGRPTDHRGDLYVSDRDYRAVVRALDADGWQMHAHAIGDRAVRTALNAYEAVARPGRRGRRHTITHLELVHPDDYGRFARAGVVASMQLQWAMPTSFTSDALRPYIGPERYARLYPAQSLARAGAWLAGGSDWPVDPLLPFTQIATAIDRSNPESQEPPLNAREGLTRLQSLVMHTAGTAYQLHDAASGTLRPGRRADLIVLDRDITKIPVKDIRGSKVRYTLISGRVVHDAGSQTGRARAEAAQRMGVLGTGRAPGESCCRGH</sequence>
<proteinExistence type="predicted"/>
<dbReference type="InterPro" id="IPR011059">
    <property type="entry name" value="Metal-dep_hydrolase_composite"/>
</dbReference>
<dbReference type="InterPro" id="IPR013108">
    <property type="entry name" value="Amidohydro_3"/>
</dbReference>
<feature type="domain" description="Amidohydrolase 3" evidence="1">
    <location>
        <begin position="100"/>
        <end position="596"/>
    </location>
</feature>
<dbReference type="EMBL" id="LMWL01000082">
    <property type="protein sequence ID" value="KUM91227.1"/>
    <property type="molecule type" value="Genomic_DNA"/>
</dbReference>
<dbReference type="Gene3D" id="3.10.310.70">
    <property type="match status" value="1"/>
</dbReference>
<protein>
    <submittedName>
        <fullName evidence="2">Amidohydrolase</fullName>
    </submittedName>
</protein>
<dbReference type="Gene3D" id="2.30.40.10">
    <property type="entry name" value="Urease, subunit C, domain 1"/>
    <property type="match status" value="1"/>
</dbReference>
<dbReference type="Gene3D" id="3.20.20.140">
    <property type="entry name" value="Metal-dependent hydrolases"/>
    <property type="match status" value="1"/>
</dbReference>
<dbReference type="SUPFAM" id="SSF51556">
    <property type="entry name" value="Metallo-dependent hydrolases"/>
    <property type="match status" value="1"/>
</dbReference>
<name>A0A101NDQ9_9ACTN</name>
<dbReference type="CDD" id="cd01300">
    <property type="entry name" value="YtcJ_like"/>
    <property type="match status" value="1"/>
</dbReference>
<dbReference type="InterPro" id="IPR033932">
    <property type="entry name" value="YtcJ-like"/>
</dbReference>
<accession>A0A101NDQ9</accession>
<evidence type="ECO:0000313" key="2">
    <source>
        <dbReference type="EMBL" id="KUM91227.1"/>
    </source>
</evidence>
<dbReference type="PROSITE" id="PS51318">
    <property type="entry name" value="TAT"/>
    <property type="match status" value="1"/>
</dbReference>
<evidence type="ECO:0000259" key="1">
    <source>
        <dbReference type="Pfam" id="PF07969"/>
    </source>
</evidence>
<dbReference type="PANTHER" id="PTHR22642">
    <property type="entry name" value="IMIDAZOLONEPROPIONASE"/>
    <property type="match status" value="1"/>
</dbReference>
<dbReference type="InterPro" id="IPR006311">
    <property type="entry name" value="TAT_signal"/>
</dbReference>
<dbReference type="AlphaFoldDB" id="A0A101NDQ9"/>